<dbReference type="KEGG" id="yli:2911260"/>
<dbReference type="GO" id="GO:0005762">
    <property type="term" value="C:mitochondrial large ribosomal subunit"/>
    <property type="evidence" value="ECO:0007669"/>
    <property type="project" value="TreeGrafter"/>
</dbReference>
<dbReference type="eggNOG" id="KOG1569">
    <property type="taxonomic scope" value="Eukaryota"/>
</dbReference>
<dbReference type="Proteomes" id="UP000256601">
    <property type="component" value="Unassembled WGS sequence"/>
</dbReference>
<dbReference type="SUPFAM" id="SSF56808">
    <property type="entry name" value="Ribosomal protein L1"/>
    <property type="match status" value="1"/>
</dbReference>
<dbReference type="PANTHER" id="PTHR36427:SF3">
    <property type="entry name" value="LARGE RIBOSOMAL SUBUNIT PROTEIN UL1M"/>
    <property type="match status" value="1"/>
</dbReference>
<evidence type="ECO:0000313" key="6">
    <source>
        <dbReference type="Proteomes" id="UP000182444"/>
    </source>
</evidence>
<dbReference type="PANTHER" id="PTHR36427">
    <property type="entry name" value="54S RIBOSOMAL PROTEIN L1, MITOCHONDRIAL"/>
    <property type="match status" value="1"/>
</dbReference>
<name>A0A1D8NEC7_YARLL</name>
<gene>
    <name evidence="5" type="ORF">B0I71DRAFT_133094</name>
    <name evidence="4" type="ORF">YALI1_D15952g</name>
</gene>
<evidence type="ECO:0000256" key="3">
    <source>
        <dbReference type="ARBA" id="ARBA00023274"/>
    </source>
</evidence>
<sequence>MLRLTHAAKLTAGGVAQSVRPLSTSAVALGKKKKDTSGAVNQPSYKELVIRREKERLREITQRKERAKFAQQMRKARDRLSHPLLMDFPLALRYIRAMEVGWPSSSTSIVVSWSIVAKKGTNGITGTVRLPKAIGSDTICVITSNEAQAQAAKEAGASLVGGQELIDDLLSGKQPLDFNKCYATPEIIGKMGRLGRVLGPKGMMPSAKKGTVGNDVAEIIASTSGVMPFRESAGCLSIKVGDASFTDTEIVENIAAASRAVREQIAKTRDTAKPSSLARTTLRSFHSPAITIDA</sequence>
<proteinExistence type="inferred from homology"/>
<comment type="similarity">
    <text evidence="1">Belongs to the universal ribosomal protein uL1 family.</text>
</comment>
<dbReference type="FunFam" id="3.40.50.790:FF:000001">
    <property type="entry name" value="50S ribosomal protein L1"/>
    <property type="match status" value="1"/>
</dbReference>
<dbReference type="InterPro" id="IPR028364">
    <property type="entry name" value="Ribosomal_uL1/biogenesis"/>
</dbReference>
<organism evidence="4 6">
    <name type="scientific">Yarrowia lipolytica</name>
    <name type="common">Candida lipolytica</name>
    <dbReference type="NCBI Taxonomy" id="4952"/>
    <lineage>
        <taxon>Eukaryota</taxon>
        <taxon>Fungi</taxon>
        <taxon>Dikarya</taxon>
        <taxon>Ascomycota</taxon>
        <taxon>Saccharomycotina</taxon>
        <taxon>Dipodascomycetes</taxon>
        <taxon>Dipodascales</taxon>
        <taxon>Dipodascales incertae sedis</taxon>
        <taxon>Yarrowia</taxon>
    </lineage>
</organism>
<dbReference type="RefSeq" id="XP_502760.1">
    <property type="nucleotide sequence ID" value="XM_502760.1"/>
</dbReference>
<evidence type="ECO:0000256" key="1">
    <source>
        <dbReference type="ARBA" id="ARBA00010531"/>
    </source>
</evidence>
<evidence type="ECO:0000256" key="2">
    <source>
        <dbReference type="ARBA" id="ARBA00022980"/>
    </source>
</evidence>
<dbReference type="EMBL" id="CP017556">
    <property type="protein sequence ID" value="AOW03987.1"/>
    <property type="molecule type" value="Genomic_DNA"/>
</dbReference>
<dbReference type="Gene3D" id="3.30.190.20">
    <property type="match status" value="1"/>
</dbReference>
<keyword evidence="3" id="KW-0687">Ribonucleoprotein</keyword>
<dbReference type="Pfam" id="PF00687">
    <property type="entry name" value="Ribosomal_L1"/>
    <property type="match status" value="1"/>
</dbReference>
<dbReference type="VEuPathDB" id="FungiDB:YALI1_D15952g"/>
<accession>A0A1D8NEC7</accession>
<dbReference type="EMBL" id="KZ859010">
    <property type="protein sequence ID" value="RDW25176.1"/>
    <property type="molecule type" value="Genomic_DNA"/>
</dbReference>
<keyword evidence="2 5" id="KW-0689">Ribosomal protein</keyword>
<dbReference type="Proteomes" id="UP000182444">
    <property type="component" value="Chromosome 1D"/>
</dbReference>
<dbReference type="OrthoDB" id="1747252at2759"/>
<dbReference type="VEuPathDB" id="FungiDB:YALI0_D12771g"/>
<dbReference type="GeneID" id="2911260"/>
<reference evidence="4 6" key="1">
    <citation type="journal article" date="2016" name="PLoS ONE">
        <title>Sequence Assembly of Yarrowia lipolytica Strain W29/CLIB89 Shows Transposable Element Diversity.</title>
        <authorList>
            <person name="Magnan C."/>
            <person name="Yu J."/>
            <person name="Chang I."/>
            <person name="Jahn E."/>
            <person name="Kanomata Y."/>
            <person name="Wu J."/>
            <person name="Zeller M."/>
            <person name="Oakes M."/>
            <person name="Baldi P."/>
            <person name="Sandmeyer S."/>
        </authorList>
    </citation>
    <scope>NUCLEOTIDE SEQUENCE [LARGE SCALE GENOMIC DNA]</scope>
    <source>
        <strain evidence="4">CLIB89</strain>
        <strain evidence="6">CLIB89(W29)</strain>
    </source>
</reference>
<reference evidence="5 7" key="2">
    <citation type="submission" date="2018-07" db="EMBL/GenBank/DDBJ databases">
        <title>Draft Genome Assemblies for Five Robust Yarrowia lipolytica Strains Exhibiting High Lipid Production and Pentose Sugar Utilization and Sugar Alcohol Secretion from Undetoxified Lignocellulosic Biomass Hydrolysates.</title>
        <authorList>
            <consortium name="DOE Joint Genome Institute"/>
            <person name="Walker C."/>
            <person name="Ryu S."/>
            <person name="Na H."/>
            <person name="Zane M."/>
            <person name="LaButti K."/>
            <person name="Lipzen A."/>
            <person name="Haridas S."/>
            <person name="Barry K."/>
            <person name="Grigoriev I.V."/>
            <person name="Quarterman J."/>
            <person name="Slininger P."/>
            <person name="Dien B."/>
            <person name="Trinh C.T."/>
        </authorList>
    </citation>
    <scope>NUCLEOTIDE SEQUENCE [LARGE SCALE GENOMIC DNA]</scope>
    <source>
        <strain evidence="5 7">YB392</strain>
    </source>
</reference>
<dbReference type="AlphaFoldDB" id="A0A1D8NEC7"/>
<dbReference type="CDD" id="cd00403">
    <property type="entry name" value="Ribosomal_L1"/>
    <property type="match status" value="1"/>
</dbReference>
<dbReference type="InterPro" id="IPR016095">
    <property type="entry name" value="Ribosomal_uL1_3-a/b-sand"/>
</dbReference>
<dbReference type="OMA" id="KTHFKIW"/>
<dbReference type="GO" id="GO:0003735">
    <property type="term" value="F:structural constituent of ribosome"/>
    <property type="evidence" value="ECO:0007669"/>
    <property type="project" value="TreeGrafter"/>
</dbReference>
<protein>
    <submittedName>
        <fullName evidence="5">Ribosomal protein L1-like protein</fullName>
    </submittedName>
</protein>
<evidence type="ECO:0000313" key="5">
    <source>
        <dbReference type="EMBL" id="RDW25176.1"/>
    </source>
</evidence>
<dbReference type="Gene3D" id="3.40.50.790">
    <property type="match status" value="1"/>
</dbReference>
<evidence type="ECO:0000313" key="7">
    <source>
        <dbReference type="Proteomes" id="UP000256601"/>
    </source>
</evidence>
<dbReference type="InterPro" id="IPR023674">
    <property type="entry name" value="Ribosomal_uL1-like"/>
</dbReference>
<evidence type="ECO:0000313" key="4">
    <source>
        <dbReference type="EMBL" id="AOW03987.1"/>
    </source>
</evidence>